<reference evidence="2 3" key="1">
    <citation type="submission" date="2024-01" db="EMBL/GenBank/DDBJ databases">
        <title>novel species in genus Adlercreutzia.</title>
        <authorList>
            <person name="Liu X."/>
        </authorList>
    </citation>
    <scope>NUCLEOTIDE SEQUENCE [LARGE SCALE GENOMIC DNA]</scope>
    <source>
        <strain evidence="2 3">R7</strain>
    </source>
</reference>
<dbReference type="InterPro" id="IPR036866">
    <property type="entry name" value="RibonucZ/Hydroxyglut_hydro"/>
</dbReference>
<keyword evidence="3" id="KW-1185">Reference proteome</keyword>
<dbReference type="SUPFAM" id="SSF56281">
    <property type="entry name" value="Metallo-hydrolase/oxidoreductase"/>
    <property type="match status" value="1"/>
</dbReference>
<dbReference type="Pfam" id="PF00753">
    <property type="entry name" value="Lactamase_B"/>
    <property type="match status" value="1"/>
</dbReference>
<gene>
    <name evidence="2" type="ORF">VIN30_01550</name>
</gene>
<dbReference type="SMART" id="SM00849">
    <property type="entry name" value="Lactamase_B"/>
    <property type="match status" value="1"/>
</dbReference>
<evidence type="ECO:0000313" key="3">
    <source>
        <dbReference type="Proteomes" id="UP001349994"/>
    </source>
</evidence>
<dbReference type="RefSeq" id="WP_338208725.1">
    <property type="nucleotide sequence ID" value="NZ_JAYMFF010000002.1"/>
</dbReference>
<comment type="caution">
    <text evidence="2">The sequence shown here is derived from an EMBL/GenBank/DDBJ whole genome shotgun (WGS) entry which is preliminary data.</text>
</comment>
<evidence type="ECO:0000313" key="2">
    <source>
        <dbReference type="EMBL" id="MEC4175134.1"/>
    </source>
</evidence>
<organism evidence="2 3">
    <name type="scientific">Adlercreutzia wanghongyangiae</name>
    <dbReference type="NCBI Taxonomy" id="3111451"/>
    <lineage>
        <taxon>Bacteria</taxon>
        <taxon>Bacillati</taxon>
        <taxon>Actinomycetota</taxon>
        <taxon>Coriobacteriia</taxon>
        <taxon>Eggerthellales</taxon>
        <taxon>Eggerthellaceae</taxon>
        <taxon>Adlercreutzia</taxon>
    </lineage>
</organism>
<dbReference type="InterPro" id="IPR001279">
    <property type="entry name" value="Metallo-B-lactamas"/>
</dbReference>
<feature type="domain" description="Metallo-beta-lactamase" evidence="1">
    <location>
        <begin position="69"/>
        <end position="273"/>
    </location>
</feature>
<proteinExistence type="predicted"/>
<dbReference type="Proteomes" id="UP001349994">
    <property type="component" value="Unassembled WGS sequence"/>
</dbReference>
<dbReference type="EMBL" id="JAYMFF010000002">
    <property type="protein sequence ID" value="MEC4175134.1"/>
    <property type="molecule type" value="Genomic_DNA"/>
</dbReference>
<name>A0ABU6IFC8_9ACTN</name>
<dbReference type="Gene3D" id="3.60.15.10">
    <property type="entry name" value="Ribonuclease Z/Hydroxyacylglutathione hydrolase-like"/>
    <property type="match status" value="1"/>
</dbReference>
<dbReference type="PANTHER" id="PTHR42951">
    <property type="entry name" value="METALLO-BETA-LACTAMASE DOMAIN-CONTAINING"/>
    <property type="match status" value="1"/>
</dbReference>
<dbReference type="InterPro" id="IPR050855">
    <property type="entry name" value="NDM-1-like"/>
</dbReference>
<sequence>MSDPSNTLAWLDQPHTGETVTYRDCAGQSHKLPVRYPRVTAVTQAQGREIAPHLFWCSFALDGFHFCDRIDLYSIIEPGKQALLIDTGHYDLCGMTFLDDLLAQTGTPWETVDVFLTHLHDDHTGNVPYCLHQGARGLMRGACDPYDPRNVQAFLQETGAAAVQDTALDAFVAMLLGKDNPLYEALPTVREVDAGDSLDYGGYHLEVLETPGHTFEHRCLLEPERGILFAGDHIIVATPGVMQFQRDQQLLRRYLESLHMLRNSGLRTVYLSHHEALSSTDDIVRLIDRIATTYEKPLEKTRAIVAEQGPVTIYATAAASCRHLPGGLAGLANGMRSRRVATTFGYLEYLADTGWARRHTADDGALVYEKAN</sequence>
<accession>A0ABU6IFC8</accession>
<dbReference type="PANTHER" id="PTHR42951:SF4">
    <property type="entry name" value="ACYL-COENZYME A THIOESTERASE MBLAC2"/>
    <property type="match status" value="1"/>
</dbReference>
<protein>
    <submittedName>
        <fullName evidence="2">MBL fold metallo-hydrolase</fullName>
    </submittedName>
</protein>
<evidence type="ECO:0000259" key="1">
    <source>
        <dbReference type="SMART" id="SM00849"/>
    </source>
</evidence>